<dbReference type="Gene3D" id="1.10.10.10">
    <property type="entry name" value="Winged helix-like DNA-binding domain superfamily/Winged helix DNA-binding domain"/>
    <property type="match status" value="1"/>
</dbReference>
<accession>A0ABP5Q2Y6</accession>
<dbReference type="EMBL" id="BAAAQY010000001">
    <property type="protein sequence ID" value="GAA2224713.1"/>
    <property type="molecule type" value="Genomic_DNA"/>
</dbReference>
<proteinExistence type="predicted"/>
<gene>
    <name evidence="3" type="ORF">GCM10009851_05250</name>
</gene>
<dbReference type="InterPro" id="IPR036390">
    <property type="entry name" value="WH_DNA-bd_sf"/>
</dbReference>
<evidence type="ECO:0000313" key="3">
    <source>
        <dbReference type="EMBL" id="GAA2224713.1"/>
    </source>
</evidence>
<sequence length="188" mass="20375">MENSRDAGRKGGRLSPTPHDLRVWRDFVETGNRIRSLLEARLQAESGMSSGDYSVLLALSEAPGKRMRSSELAEAIGWERSRLSHHLGRMERRGLVGRSSSEVDGRGAEVLLTEEGASRFRVASVAHLRAVQELFVEAFAGDGGRGGAASAERAEVPPGSDARQNPTLTDVEGVTTVLTRHLDSLLEE</sequence>
<dbReference type="PROSITE" id="PS50995">
    <property type="entry name" value="HTH_MARR_2"/>
    <property type="match status" value="1"/>
</dbReference>
<dbReference type="SMART" id="SM00347">
    <property type="entry name" value="HTH_MARR"/>
    <property type="match status" value="1"/>
</dbReference>
<dbReference type="PANTHER" id="PTHR33164:SF99">
    <property type="entry name" value="MARR FAMILY REGULATORY PROTEIN"/>
    <property type="match status" value="1"/>
</dbReference>
<evidence type="ECO:0000256" key="1">
    <source>
        <dbReference type="SAM" id="MobiDB-lite"/>
    </source>
</evidence>
<dbReference type="RefSeq" id="WP_259477543.1">
    <property type="nucleotide sequence ID" value="NZ_BAAAQY010000001.1"/>
</dbReference>
<dbReference type="InterPro" id="IPR039422">
    <property type="entry name" value="MarR/SlyA-like"/>
</dbReference>
<dbReference type="PRINTS" id="PR00598">
    <property type="entry name" value="HTHMARR"/>
</dbReference>
<dbReference type="PANTHER" id="PTHR33164">
    <property type="entry name" value="TRANSCRIPTIONAL REGULATOR, MARR FAMILY"/>
    <property type="match status" value="1"/>
</dbReference>
<feature type="region of interest" description="Disordered" evidence="1">
    <location>
        <begin position="146"/>
        <end position="170"/>
    </location>
</feature>
<organism evidence="3 4">
    <name type="scientific">Herbiconiux moechotypicola</name>
    <dbReference type="NCBI Taxonomy" id="637393"/>
    <lineage>
        <taxon>Bacteria</taxon>
        <taxon>Bacillati</taxon>
        <taxon>Actinomycetota</taxon>
        <taxon>Actinomycetes</taxon>
        <taxon>Micrococcales</taxon>
        <taxon>Microbacteriaceae</taxon>
        <taxon>Herbiconiux</taxon>
    </lineage>
</organism>
<dbReference type="InterPro" id="IPR000835">
    <property type="entry name" value="HTH_MarR-typ"/>
</dbReference>
<reference evidence="4" key="1">
    <citation type="journal article" date="2019" name="Int. J. Syst. Evol. Microbiol.">
        <title>The Global Catalogue of Microorganisms (GCM) 10K type strain sequencing project: providing services to taxonomists for standard genome sequencing and annotation.</title>
        <authorList>
            <consortium name="The Broad Institute Genomics Platform"/>
            <consortium name="The Broad Institute Genome Sequencing Center for Infectious Disease"/>
            <person name="Wu L."/>
            <person name="Ma J."/>
        </authorList>
    </citation>
    <scope>NUCLEOTIDE SEQUENCE [LARGE SCALE GENOMIC DNA]</scope>
    <source>
        <strain evidence="4">JCM 16117</strain>
    </source>
</reference>
<dbReference type="Proteomes" id="UP001500929">
    <property type="component" value="Unassembled WGS sequence"/>
</dbReference>
<dbReference type="SUPFAM" id="SSF46785">
    <property type="entry name" value="Winged helix' DNA-binding domain"/>
    <property type="match status" value="1"/>
</dbReference>
<comment type="caution">
    <text evidence="3">The sequence shown here is derived from an EMBL/GenBank/DDBJ whole genome shotgun (WGS) entry which is preliminary data.</text>
</comment>
<dbReference type="Pfam" id="PF12802">
    <property type="entry name" value="MarR_2"/>
    <property type="match status" value="1"/>
</dbReference>
<evidence type="ECO:0000259" key="2">
    <source>
        <dbReference type="PROSITE" id="PS50995"/>
    </source>
</evidence>
<protein>
    <recommendedName>
        <fullName evidence="2">HTH marR-type domain-containing protein</fullName>
    </recommendedName>
</protein>
<name>A0ABP5Q2Y6_9MICO</name>
<feature type="domain" description="HTH marR-type" evidence="2">
    <location>
        <begin position="20"/>
        <end position="183"/>
    </location>
</feature>
<dbReference type="InterPro" id="IPR036388">
    <property type="entry name" value="WH-like_DNA-bd_sf"/>
</dbReference>
<evidence type="ECO:0000313" key="4">
    <source>
        <dbReference type="Proteomes" id="UP001500929"/>
    </source>
</evidence>
<keyword evidence="4" id="KW-1185">Reference proteome</keyword>